<dbReference type="STRING" id="589865.DaAHT2_1563"/>
<dbReference type="eggNOG" id="ENOG5030SY3">
    <property type="taxonomic scope" value="Bacteria"/>
</dbReference>
<dbReference type="HOGENOM" id="CLU_117089_0_0_7"/>
<protein>
    <recommendedName>
        <fullName evidence="6">Yip1 domain-containing protein</fullName>
    </recommendedName>
</protein>
<evidence type="ECO:0000313" key="7">
    <source>
        <dbReference type="EMBL" id="ADH86258.1"/>
    </source>
</evidence>
<evidence type="ECO:0000256" key="2">
    <source>
        <dbReference type="ARBA" id="ARBA00022692"/>
    </source>
</evidence>
<keyword evidence="3 5" id="KW-1133">Transmembrane helix</keyword>
<keyword evidence="8" id="KW-1185">Reference proteome</keyword>
<feature type="transmembrane region" description="Helical" evidence="5">
    <location>
        <begin position="147"/>
        <end position="167"/>
    </location>
</feature>
<dbReference type="RefSeq" id="WP_013163785.1">
    <property type="nucleotide sequence ID" value="NC_014216.1"/>
</dbReference>
<dbReference type="GO" id="GO:0016020">
    <property type="term" value="C:membrane"/>
    <property type="evidence" value="ECO:0007669"/>
    <property type="project" value="UniProtKB-SubCell"/>
</dbReference>
<dbReference type="Proteomes" id="UP000001508">
    <property type="component" value="Chromosome"/>
</dbReference>
<sequence>MDSLTNRIIRAGKLDHELYREVKEDPEALGPALNVVLLSSLAAGIGSLQLGIIGFVTGTAAAFAGWLVWTLIIYLVGSKILPEARTRTSLPQLLRVAGFASAPGILRLLAGIPYLGGLVIFAASLWMLTAMIIATRQALDYESAWRAAGVCLLGWILQGMAIAPFLLMMSAKM</sequence>
<organism evidence="7 8">
    <name type="scientific">Desulfurivibrio alkaliphilus (strain DSM 19089 / UNIQEM U267 / AHT2)</name>
    <dbReference type="NCBI Taxonomy" id="589865"/>
    <lineage>
        <taxon>Bacteria</taxon>
        <taxon>Pseudomonadati</taxon>
        <taxon>Thermodesulfobacteriota</taxon>
        <taxon>Desulfobulbia</taxon>
        <taxon>Desulfobulbales</taxon>
        <taxon>Desulfobulbaceae</taxon>
        <taxon>Desulfurivibrio</taxon>
    </lineage>
</organism>
<gene>
    <name evidence="7" type="ordered locus">DaAHT2_1563</name>
</gene>
<keyword evidence="4 5" id="KW-0472">Membrane</keyword>
<dbReference type="InParanoid" id="D6Z3Y3"/>
<dbReference type="EMBL" id="CP001940">
    <property type="protein sequence ID" value="ADH86258.1"/>
    <property type="molecule type" value="Genomic_DNA"/>
</dbReference>
<reference evidence="8" key="1">
    <citation type="submission" date="2010-02" db="EMBL/GenBank/DDBJ databases">
        <title>Complete sequence of Desulfurivibrio alkaliphilus AHT2.</title>
        <authorList>
            <consortium name="US DOE Joint Genome Institute"/>
            <person name="Pitluck S."/>
            <person name="Chertkov O."/>
            <person name="Detter J.C."/>
            <person name="Han C."/>
            <person name="Tapia R."/>
            <person name="Larimer F."/>
            <person name="Land M."/>
            <person name="Hauser L."/>
            <person name="Kyrpides N."/>
            <person name="Mikhailova N."/>
            <person name="Sorokin D.Y."/>
            <person name="Muyzer G."/>
            <person name="Woyke T."/>
        </authorList>
    </citation>
    <scope>NUCLEOTIDE SEQUENCE [LARGE SCALE GENOMIC DNA]</scope>
    <source>
        <strain evidence="8">DSM 19089 / UNIQEM U267 / AHT2</strain>
    </source>
</reference>
<feature type="transmembrane region" description="Helical" evidence="5">
    <location>
        <begin position="112"/>
        <end position="135"/>
    </location>
</feature>
<evidence type="ECO:0000313" key="8">
    <source>
        <dbReference type="Proteomes" id="UP000001508"/>
    </source>
</evidence>
<accession>D6Z3Y3</accession>
<feature type="domain" description="Yip1" evidence="6">
    <location>
        <begin position="19"/>
        <end position="160"/>
    </location>
</feature>
<dbReference type="OrthoDB" id="9812526at2"/>
<dbReference type="InterPro" id="IPR006977">
    <property type="entry name" value="Yip1_dom"/>
</dbReference>
<comment type="subcellular location">
    <subcellularLocation>
        <location evidence="1">Membrane</location>
        <topology evidence="1">Multi-pass membrane protein</topology>
    </subcellularLocation>
</comment>
<evidence type="ECO:0000256" key="1">
    <source>
        <dbReference type="ARBA" id="ARBA00004141"/>
    </source>
</evidence>
<evidence type="ECO:0000256" key="4">
    <source>
        <dbReference type="ARBA" id="ARBA00023136"/>
    </source>
</evidence>
<dbReference type="AlphaFoldDB" id="D6Z3Y3"/>
<feature type="transmembrane region" description="Helical" evidence="5">
    <location>
        <begin position="52"/>
        <end position="76"/>
    </location>
</feature>
<dbReference type="Pfam" id="PF04893">
    <property type="entry name" value="Yip1"/>
    <property type="match status" value="1"/>
</dbReference>
<name>D6Z3Y3_DESAT</name>
<evidence type="ECO:0000256" key="3">
    <source>
        <dbReference type="ARBA" id="ARBA00022989"/>
    </source>
</evidence>
<feature type="transmembrane region" description="Helical" evidence="5">
    <location>
        <begin position="28"/>
        <end position="46"/>
    </location>
</feature>
<keyword evidence="2 5" id="KW-0812">Transmembrane</keyword>
<evidence type="ECO:0000259" key="6">
    <source>
        <dbReference type="Pfam" id="PF04893"/>
    </source>
</evidence>
<dbReference type="KEGG" id="dak:DaAHT2_1563"/>
<proteinExistence type="predicted"/>
<evidence type="ECO:0000256" key="5">
    <source>
        <dbReference type="SAM" id="Phobius"/>
    </source>
</evidence>